<evidence type="ECO:0000313" key="4">
    <source>
        <dbReference type="Proteomes" id="UP000515308"/>
    </source>
</evidence>
<feature type="coiled-coil region" evidence="1">
    <location>
        <begin position="117"/>
        <end position="144"/>
    </location>
</feature>
<dbReference type="EMBL" id="LR865376">
    <property type="protein sequence ID" value="CAD2106261.1"/>
    <property type="molecule type" value="Genomic_DNA"/>
</dbReference>
<feature type="coiled-coil region" evidence="1">
    <location>
        <begin position="171"/>
        <end position="198"/>
    </location>
</feature>
<evidence type="ECO:0000256" key="2">
    <source>
        <dbReference type="SAM" id="Phobius"/>
    </source>
</evidence>
<accession>A0A6V7T527</accession>
<keyword evidence="2" id="KW-0472">Membrane</keyword>
<dbReference type="VEuPathDB" id="PlasmoDB:PVLDE_1406850"/>
<gene>
    <name evidence="3" type="ORF">PVLDE_1406850</name>
</gene>
<keyword evidence="1" id="KW-0175">Coiled coil</keyword>
<keyword evidence="2" id="KW-1133">Transmembrane helix</keyword>
<evidence type="ECO:0000313" key="3">
    <source>
        <dbReference type="EMBL" id="CAD2106261.1"/>
    </source>
</evidence>
<protein>
    <submittedName>
        <fullName evidence="3">Fam-b protein</fullName>
    </submittedName>
</protein>
<dbReference type="AlphaFoldDB" id="A0A6V7T527"/>
<name>A0A6V7T527_PLAVN</name>
<proteinExistence type="predicted"/>
<feature type="transmembrane region" description="Helical" evidence="2">
    <location>
        <begin position="222"/>
        <end position="251"/>
    </location>
</feature>
<sequence>MRVSILKFAFLSIIICIFEYSKKYFISLQELYSISETRKCLEGNIIKFRNNRILAYVDDQFDLNDFYESALSLANQFSDCNDDGGDDEGIKNIRNIINSRVKKNKESNTFPNLNNVDKRTRKLIYKLQKEIEEAQKELDNMRNGQLEIHPIQDKRIIKKYENNSLSEHEAFKQIENHENILETEHDNFEDEYNEITSRNFYKKLKIVKNYKKSSNKLVKNCAMFIVGGLAIVASGGVFLLILLIPYIFSIIKKSWKIAKLKSEISKASR</sequence>
<dbReference type="NCBIfam" id="TIGR01597">
    <property type="entry name" value="PYST-B"/>
    <property type="match status" value="1"/>
</dbReference>
<dbReference type="Pfam" id="PF09592">
    <property type="entry name" value="DUF2031"/>
    <property type="match status" value="1"/>
</dbReference>
<evidence type="ECO:0000256" key="1">
    <source>
        <dbReference type="SAM" id="Coils"/>
    </source>
</evidence>
<reference evidence="3 4" key="1">
    <citation type="submission" date="2020-08" db="EMBL/GenBank/DDBJ databases">
        <authorList>
            <person name="Ramaprasad A."/>
        </authorList>
    </citation>
    <scope>NUCLEOTIDE SEQUENCE [LARGE SCALE GENOMIC DNA]</scope>
</reference>
<dbReference type="Proteomes" id="UP000515308">
    <property type="component" value="Chromosome PVLDE_14"/>
</dbReference>
<dbReference type="InterPro" id="IPR006484">
    <property type="entry name" value="PYST_B"/>
</dbReference>
<organism evidence="3 4">
    <name type="scientific">Plasmodium vinckei lentum</name>
    <dbReference type="NCBI Taxonomy" id="138297"/>
    <lineage>
        <taxon>Eukaryota</taxon>
        <taxon>Sar</taxon>
        <taxon>Alveolata</taxon>
        <taxon>Apicomplexa</taxon>
        <taxon>Aconoidasida</taxon>
        <taxon>Haemosporida</taxon>
        <taxon>Plasmodiidae</taxon>
        <taxon>Plasmodium</taxon>
        <taxon>Plasmodium (Vinckeia)</taxon>
    </lineage>
</organism>
<keyword evidence="2" id="KW-0812">Transmembrane</keyword>